<evidence type="ECO:0000313" key="3">
    <source>
        <dbReference type="Proteomes" id="UP001596189"/>
    </source>
</evidence>
<sequence>MDVDVLVERVRGLAADPARAGQRTLVGITGPPGAGKSTFAELLIEALRRNGIVAVLVPMDGYHLAQRVLDERGLADVKGAPQTFDGAGYRALLDRLRQNGSDVVFAPEFRREIEEPVAGAIAVGPAVEVVLTEGNYLLLDDEPWAGARGLLDEVWYLDLDPQVRQGRLAERHRRFGRSDEDAWGRTTGSDEANAALVEAGRARADLVVPLG</sequence>
<keyword evidence="2" id="KW-0808">Transferase</keyword>
<keyword evidence="2" id="KW-0418">Kinase</keyword>
<dbReference type="Proteomes" id="UP001596189">
    <property type="component" value="Unassembled WGS sequence"/>
</dbReference>
<accession>A0ABW1JJK2</accession>
<comment type="caution">
    <text evidence="2">The sequence shown here is derived from an EMBL/GenBank/DDBJ whole genome shotgun (WGS) entry which is preliminary data.</text>
</comment>
<dbReference type="InterPro" id="IPR003593">
    <property type="entry name" value="AAA+_ATPase"/>
</dbReference>
<dbReference type="NCBIfam" id="NF006743">
    <property type="entry name" value="PRK09270.1-2"/>
    <property type="match status" value="1"/>
</dbReference>
<dbReference type="InterPro" id="IPR027417">
    <property type="entry name" value="P-loop_NTPase"/>
</dbReference>
<dbReference type="Gene3D" id="3.40.50.300">
    <property type="entry name" value="P-loop containing nucleotide triphosphate hydrolases"/>
    <property type="match status" value="2"/>
</dbReference>
<dbReference type="Pfam" id="PF03308">
    <property type="entry name" value="MeaB"/>
    <property type="match status" value="1"/>
</dbReference>
<evidence type="ECO:0000313" key="2">
    <source>
        <dbReference type="EMBL" id="MFC6008933.1"/>
    </source>
</evidence>
<dbReference type="EMBL" id="JBHSRD010000008">
    <property type="protein sequence ID" value="MFC6008933.1"/>
    <property type="molecule type" value="Genomic_DNA"/>
</dbReference>
<reference evidence="3" key="1">
    <citation type="journal article" date="2019" name="Int. J. Syst. Evol. Microbiol.">
        <title>The Global Catalogue of Microorganisms (GCM) 10K type strain sequencing project: providing services to taxonomists for standard genome sequencing and annotation.</title>
        <authorList>
            <consortium name="The Broad Institute Genomics Platform"/>
            <consortium name="The Broad Institute Genome Sequencing Center for Infectious Disease"/>
            <person name="Wu L."/>
            <person name="Ma J."/>
        </authorList>
    </citation>
    <scope>NUCLEOTIDE SEQUENCE [LARGE SCALE GENOMIC DNA]</scope>
    <source>
        <strain evidence="3">KACC 14249</strain>
    </source>
</reference>
<organism evidence="2 3">
    <name type="scientific">Angustibacter luteus</name>
    <dbReference type="NCBI Taxonomy" id="658456"/>
    <lineage>
        <taxon>Bacteria</taxon>
        <taxon>Bacillati</taxon>
        <taxon>Actinomycetota</taxon>
        <taxon>Actinomycetes</taxon>
        <taxon>Kineosporiales</taxon>
        <taxon>Kineosporiaceae</taxon>
    </lineage>
</organism>
<gene>
    <name evidence="2" type="ORF">ACFQDO_17505</name>
</gene>
<proteinExistence type="predicted"/>
<dbReference type="RefSeq" id="WP_345717466.1">
    <property type="nucleotide sequence ID" value="NZ_BAABFP010000007.1"/>
</dbReference>
<name>A0ABW1JJK2_9ACTN</name>
<dbReference type="PRINTS" id="PR00988">
    <property type="entry name" value="URIDINKINASE"/>
</dbReference>
<protein>
    <submittedName>
        <fullName evidence="2">Nucleoside/nucleotide kinase family protein</fullName>
    </submittedName>
</protein>
<dbReference type="SUPFAM" id="SSF52540">
    <property type="entry name" value="P-loop containing nucleoside triphosphate hydrolases"/>
    <property type="match status" value="1"/>
</dbReference>
<dbReference type="PANTHER" id="PTHR10285">
    <property type="entry name" value="URIDINE KINASE"/>
    <property type="match status" value="1"/>
</dbReference>
<keyword evidence="3" id="KW-1185">Reference proteome</keyword>
<evidence type="ECO:0000259" key="1">
    <source>
        <dbReference type="SMART" id="SM00382"/>
    </source>
</evidence>
<dbReference type="GO" id="GO:0016301">
    <property type="term" value="F:kinase activity"/>
    <property type="evidence" value="ECO:0007669"/>
    <property type="project" value="UniProtKB-KW"/>
</dbReference>
<feature type="domain" description="AAA+ ATPase" evidence="1">
    <location>
        <begin position="22"/>
        <end position="161"/>
    </location>
</feature>
<dbReference type="SMART" id="SM00382">
    <property type="entry name" value="AAA"/>
    <property type="match status" value="1"/>
</dbReference>